<dbReference type="Proteomes" id="UP001479436">
    <property type="component" value="Unassembled WGS sequence"/>
</dbReference>
<dbReference type="EMBL" id="JASJQH010007074">
    <property type="protein sequence ID" value="KAK9718816.1"/>
    <property type="molecule type" value="Genomic_DNA"/>
</dbReference>
<dbReference type="PROSITE" id="PS00678">
    <property type="entry name" value="WD_REPEATS_1"/>
    <property type="match status" value="1"/>
</dbReference>
<dbReference type="PANTHER" id="PTHR17605">
    <property type="entry name" value="RIBOSOME BIOGENESIS PROTEIN BOP1 BLOCK OF PROLIFERATION 1 PROTEIN"/>
    <property type="match status" value="1"/>
</dbReference>
<dbReference type="SUPFAM" id="SSF50978">
    <property type="entry name" value="WD40 repeat-like"/>
    <property type="match status" value="1"/>
</dbReference>
<evidence type="ECO:0000256" key="7">
    <source>
        <dbReference type="PROSITE-ProRule" id="PRU00221"/>
    </source>
</evidence>
<keyword evidence="5 6" id="KW-0539">Nucleus</keyword>
<comment type="subunit">
    <text evidence="6">Component of the NOP7 complex, composed of ERB1, NOP7 and YTM1. Within the NOP7 complex ERB1 appears to interact directly with NOP7 and YTM1. The NOP7 complex also associates with the 66S pre-ribosome.</text>
</comment>
<proteinExistence type="inferred from homology"/>
<dbReference type="Pfam" id="PF08145">
    <property type="entry name" value="BOP1NT"/>
    <property type="match status" value="1"/>
</dbReference>
<sequence>MVRPSKVIVKKKVLPQEPVKKTVKKPVVKRKQVEEESESEDNFENVAIDMASDDEVDDDIESDEGEPEPFPEYESQSEEEKEEEEEDDDEESEDEYVAGDSVDEDEDLEEEEDDEEEYDFEDSDGTEEPKEIQDWRPVDHEGRRKLLPHIEGDYDSDSSTEETGNTVGNIPMEWYDDYPHIGYDVDGKRIMRPAKGDELDSFLAKMDDPDNWRSVEDKLNQTDVVLTDHELDIIRRLQEGRIPDAEYDPYEPWTDFFTSKTSIHPVNNVPEPKRRFIPSKWEHKRIMKIVRAIREGRIVSKKTLVEKPKFYNLWNDDDTPRDDHPMHIPAPKMKLPDNSESYNPPEEYLPTAEEIEEWENMEPEERARNFLPKKFNSLREVPGYNRFIQERFQRNLDLYLCPRVRKNRLNIDPESLIPKLPSPKDLQPFPTTLSITYKGHEARVRSFSVDPSGLWIVSGSDDKTVKLWEVSTGRCVQTWTFDDIVTSVSWNPNRDLCLFAASTANKVHLIAAKKVFDSETQLLTEQFLQSGFQAKKGSESEQSKKSVQWSKGENEVQLSLTFNKDVKEVKWHKKGDYMATVCPDDSTSILIHQISKHQSQAPFRKTKGQVQSIIFHPTKPLFFVATQRYIRIYNLMKQELAKTLQPGVKWISSLDIHPQGDNVIMGSYDKRLCWFDLDLSSKPYKTLRYHTKALRSVAYHKRYPLFASSSDDGSIQIFHGMVYNDLLQNPLVVPVKILKGHEVVDHLGVLNCEFHPTQPWIFSSGADSTLRLFT</sequence>
<dbReference type="InterPro" id="IPR015943">
    <property type="entry name" value="WD40/YVTN_repeat-like_dom_sf"/>
</dbReference>
<organism evidence="10 11">
    <name type="scientific">Basidiobolus ranarum</name>
    <dbReference type="NCBI Taxonomy" id="34480"/>
    <lineage>
        <taxon>Eukaryota</taxon>
        <taxon>Fungi</taxon>
        <taxon>Fungi incertae sedis</taxon>
        <taxon>Zoopagomycota</taxon>
        <taxon>Entomophthoromycotina</taxon>
        <taxon>Basidiobolomycetes</taxon>
        <taxon>Basidiobolales</taxon>
        <taxon>Basidiobolaceae</taxon>
        <taxon>Basidiobolus</taxon>
    </lineage>
</organism>
<feature type="domain" description="BOP1 N-terminal" evidence="9">
    <location>
        <begin position="175"/>
        <end position="430"/>
    </location>
</feature>
<evidence type="ECO:0000256" key="1">
    <source>
        <dbReference type="ARBA" id="ARBA00022517"/>
    </source>
</evidence>
<dbReference type="PROSITE" id="PS50082">
    <property type="entry name" value="WD_REPEATS_2"/>
    <property type="match status" value="2"/>
</dbReference>
<feature type="compositionally biased region" description="Basic and acidic residues" evidence="8">
    <location>
        <begin position="127"/>
        <end position="152"/>
    </location>
</feature>
<feature type="repeat" description="WD" evidence="7">
    <location>
        <begin position="437"/>
        <end position="478"/>
    </location>
</feature>
<reference evidence="10 11" key="1">
    <citation type="submission" date="2023-04" db="EMBL/GenBank/DDBJ databases">
        <title>Genome of Basidiobolus ranarum AG-B5.</title>
        <authorList>
            <person name="Stajich J.E."/>
            <person name="Carter-House D."/>
            <person name="Gryganskyi A."/>
        </authorList>
    </citation>
    <scope>NUCLEOTIDE SEQUENCE [LARGE SCALE GENOMIC DNA]</scope>
    <source>
        <strain evidence="10 11">AG-B5</strain>
    </source>
</reference>
<comment type="subcellular location">
    <subcellularLocation>
        <location evidence="6">Nucleus</location>
        <location evidence="6">Nucleolus</location>
    </subcellularLocation>
    <subcellularLocation>
        <location evidence="6">Nucleus</location>
        <location evidence="6">Nucleoplasm</location>
    </subcellularLocation>
</comment>
<name>A0ABR2W3G3_9FUNG</name>
<keyword evidence="4" id="KW-0677">Repeat</keyword>
<keyword evidence="3 7" id="KW-0853">WD repeat</keyword>
<gene>
    <name evidence="6 10" type="primary">ERB1</name>
    <name evidence="10" type="ORF">K7432_005198</name>
</gene>
<keyword evidence="1 6" id="KW-0690">Ribosome biogenesis</keyword>
<comment type="function">
    <text evidence="6">Component of the NOP7 complex, which is required for maturation of the 25S and 5.8S ribosomal RNAs and formation of the 60S ribosome.</text>
</comment>
<evidence type="ECO:0000313" key="10">
    <source>
        <dbReference type="EMBL" id="KAK9718816.1"/>
    </source>
</evidence>
<evidence type="ECO:0000256" key="6">
    <source>
        <dbReference type="HAMAP-Rule" id="MF_03027"/>
    </source>
</evidence>
<dbReference type="PROSITE" id="PS50294">
    <property type="entry name" value="WD_REPEATS_REGION"/>
    <property type="match status" value="1"/>
</dbReference>
<dbReference type="HAMAP" id="MF_03027">
    <property type="entry name" value="BOP1"/>
    <property type="match status" value="1"/>
</dbReference>
<feature type="compositionally biased region" description="Acidic residues" evidence="8">
    <location>
        <begin position="51"/>
        <end position="126"/>
    </location>
</feature>
<evidence type="ECO:0000256" key="3">
    <source>
        <dbReference type="ARBA" id="ARBA00022574"/>
    </source>
</evidence>
<comment type="similarity">
    <text evidence="6">Belongs to the WD repeat BOP1/ERB1 family.</text>
</comment>
<feature type="repeat" description="WD" evidence="7">
    <location>
        <begin position="687"/>
        <end position="718"/>
    </location>
</feature>
<keyword evidence="2 6" id="KW-0698">rRNA processing</keyword>
<dbReference type="InterPro" id="IPR028598">
    <property type="entry name" value="BOP1/Erb1"/>
</dbReference>
<evidence type="ECO:0000256" key="8">
    <source>
        <dbReference type="SAM" id="MobiDB-lite"/>
    </source>
</evidence>
<dbReference type="Pfam" id="PF00400">
    <property type="entry name" value="WD40"/>
    <property type="match status" value="4"/>
</dbReference>
<dbReference type="Gene3D" id="2.130.10.10">
    <property type="entry name" value="YVTN repeat-like/Quinoprotein amine dehydrogenase"/>
    <property type="match status" value="1"/>
</dbReference>
<feature type="region of interest" description="Disordered" evidence="8">
    <location>
        <begin position="23"/>
        <end position="170"/>
    </location>
</feature>
<dbReference type="InterPro" id="IPR036322">
    <property type="entry name" value="WD40_repeat_dom_sf"/>
</dbReference>
<dbReference type="InterPro" id="IPR001680">
    <property type="entry name" value="WD40_rpt"/>
</dbReference>
<evidence type="ECO:0000256" key="5">
    <source>
        <dbReference type="ARBA" id="ARBA00023242"/>
    </source>
</evidence>
<dbReference type="SMART" id="SM00320">
    <property type="entry name" value="WD40"/>
    <property type="match status" value="7"/>
</dbReference>
<dbReference type="SMART" id="SM01035">
    <property type="entry name" value="BOP1NT"/>
    <property type="match status" value="1"/>
</dbReference>
<keyword evidence="11" id="KW-1185">Reference proteome</keyword>
<evidence type="ECO:0000259" key="9">
    <source>
        <dbReference type="SMART" id="SM01035"/>
    </source>
</evidence>
<dbReference type="InterPro" id="IPR012953">
    <property type="entry name" value="BOP1_N_dom"/>
</dbReference>
<dbReference type="PANTHER" id="PTHR17605:SF0">
    <property type="entry name" value="RIBOSOME BIOGENESIS PROTEIN BOP1"/>
    <property type="match status" value="1"/>
</dbReference>
<evidence type="ECO:0000256" key="4">
    <source>
        <dbReference type="ARBA" id="ARBA00022737"/>
    </source>
</evidence>
<comment type="caution">
    <text evidence="10">The sequence shown here is derived from an EMBL/GenBank/DDBJ whole genome shotgun (WGS) entry which is preliminary data.</text>
</comment>
<protein>
    <recommendedName>
        <fullName evidence="6">Ribosome biogenesis protein ERB1</fullName>
    </recommendedName>
    <alternativeName>
        <fullName evidence="6">Eukaryotic ribosome biogenesis protein 1</fullName>
    </alternativeName>
</protein>
<evidence type="ECO:0000313" key="11">
    <source>
        <dbReference type="Proteomes" id="UP001479436"/>
    </source>
</evidence>
<dbReference type="InterPro" id="IPR019775">
    <property type="entry name" value="WD40_repeat_CS"/>
</dbReference>
<evidence type="ECO:0000256" key="2">
    <source>
        <dbReference type="ARBA" id="ARBA00022552"/>
    </source>
</evidence>
<accession>A0ABR2W3G3</accession>